<evidence type="ECO:0000313" key="2">
    <source>
        <dbReference type="Proteomes" id="UP000326759"/>
    </source>
</evidence>
<dbReference type="EMBL" id="SEYY01003198">
    <property type="protein sequence ID" value="KAB7504417.1"/>
    <property type="molecule type" value="Genomic_DNA"/>
</dbReference>
<evidence type="ECO:0000313" key="1">
    <source>
        <dbReference type="EMBL" id="KAB7504417.1"/>
    </source>
</evidence>
<protein>
    <submittedName>
        <fullName evidence="1">Uncharacterized protein</fullName>
    </submittedName>
</protein>
<comment type="caution">
    <text evidence="1">The sequence shown here is derived from an EMBL/GenBank/DDBJ whole genome shotgun (WGS) entry which is preliminary data.</text>
</comment>
<gene>
    <name evidence="1" type="ORF">Anas_14478</name>
</gene>
<sequence length="36" mass="4294">MLIIKIILLLDERNLHSWTTLISVGLNIWLMVRYIV</sequence>
<proteinExistence type="predicted"/>
<organism evidence="1 2">
    <name type="scientific">Armadillidium nasatum</name>
    <dbReference type="NCBI Taxonomy" id="96803"/>
    <lineage>
        <taxon>Eukaryota</taxon>
        <taxon>Metazoa</taxon>
        <taxon>Ecdysozoa</taxon>
        <taxon>Arthropoda</taxon>
        <taxon>Crustacea</taxon>
        <taxon>Multicrustacea</taxon>
        <taxon>Malacostraca</taxon>
        <taxon>Eumalacostraca</taxon>
        <taxon>Peracarida</taxon>
        <taxon>Isopoda</taxon>
        <taxon>Oniscidea</taxon>
        <taxon>Crinocheta</taxon>
        <taxon>Armadillidiidae</taxon>
        <taxon>Armadillidium</taxon>
    </lineage>
</organism>
<dbReference type="AlphaFoldDB" id="A0A5N5TDW4"/>
<name>A0A5N5TDW4_9CRUS</name>
<keyword evidence="2" id="KW-1185">Reference proteome</keyword>
<accession>A0A5N5TDW4</accession>
<reference evidence="1 2" key="1">
    <citation type="journal article" date="2019" name="PLoS Biol.">
        <title>Sex chromosomes control vertical transmission of feminizing Wolbachia symbionts in an isopod.</title>
        <authorList>
            <person name="Becking T."/>
            <person name="Chebbi M.A."/>
            <person name="Giraud I."/>
            <person name="Moumen B."/>
            <person name="Laverre T."/>
            <person name="Caubet Y."/>
            <person name="Peccoud J."/>
            <person name="Gilbert C."/>
            <person name="Cordaux R."/>
        </authorList>
    </citation>
    <scope>NUCLEOTIDE SEQUENCE [LARGE SCALE GENOMIC DNA]</scope>
    <source>
        <strain evidence="1">ANa2</strain>
        <tissue evidence="1">Whole body excluding digestive tract and cuticle</tissue>
    </source>
</reference>
<dbReference type="Proteomes" id="UP000326759">
    <property type="component" value="Unassembled WGS sequence"/>
</dbReference>